<name>A0ABY7DWW4_MYAAR</name>
<dbReference type="InterPro" id="IPR000863">
    <property type="entry name" value="Sulfotransferase_dom"/>
</dbReference>
<accession>A0ABY7DWW4</accession>
<feature type="domain" description="Sulfotransferase" evidence="4">
    <location>
        <begin position="73"/>
        <end position="265"/>
    </location>
</feature>
<reference evidence="5" key="1">
    <citation type="submission" date="2022-11" db="EMBL/GenBank/DDBJ databases">
        <title>Centuries of genome instability and evolution in soft-shell clam transmissible cancer (bioRxiv).</title>
        <authorList>
            <person name="Hart S.F.M."/>
            <person name="Yonemitsu M.A."/>
            <person name="Giersch R.M."/>
            <person name="Beal B.F."/>
            <person name="Arriagada G."/>
            <person name="Davis B.W."/>
            <person name="Ostrander E.A."/>
            <person name="Goff S.P."/>
            <person name="Metzger M.J."/>
        </authorList>
    </citation>
    <scope>NUCLEOTIDE SEQUENCE</scope>
    <source>
        <strain evidence="5">MELC-2E11</strain>
        <tissue evidence="5">Siphon/mantle</tissue>
    </source>
</reference>
<evidence type="ECO:0000313" key="5">
    <source>
        <dbReference type="EMBL" id="WAR01307.1"/>
    </source>
</evidence>
<gene>
    <name evidence="5" type="ORF">MAR_007865</name>
</gene>
<sequence>MKNDKLTNDQCLNAIRVYRGLHRRRILMSLVRYTDAGGDSIRFLQVDGVDYPYVEGVDQERNIRAARDALGRDDDILLVAYFKSGTHWLWEVLSMLIAGNADTVQGIKQYNMLEAVTHERLASMPSPRVLNTHAFFDDLPKDMINRKCKIVLLVRNPKDIAVSGYNHHYGLTGSYDYHGKWENYLPLFLEGKVESGRWFNYVKHYEKVKADHPGLPIHTVFYEDMKEDSRREVRKLAEFLELPLSVTLCDDIADKCTFQNMKKDKKGLESERGRGLEELVHGRPE</sequence>
<evidence type="ECO:0000256" key="3">
    <source>
        <dbReference type="SAM" id="MobiDB-lite"/>
    </source>
</evidence>
<dbReference type="SUPFAM" id="SSF52540">
    <property type="entry name" value="P-loop containing nucleoside triphosphate hydrolases"/>
    <property type="match status" value="1"/>
</dbReference>
<dbReference type="Pfam" id="PF00685">
    <property type="entry name" value="Sulfotransfer_1"/>
    <property type="match status" value="1"/>
</dbReference>
<keyword evidence="6" id="KW-1185">Reference proteome</keyword>
<evidence type="ECO:0000313" key="6">
    <source>
        <dbReference type="Proteomes" id="UP001164746"/>
    </source>
</evidence>
<evidence type="ECO:0000256" key="1">
    <source>
        <dbReference type="ARBA" id="ARBA00005771"/>
    </source>
</evidence>
<keyword evidence="2" id="KW-0808">Transferase</keyword>
<feature type="compositionally biased region" description="Basic and acidic residues" evidence="3">
    <location>
        <begin position="266"/>
        <end position="285"/>
    </location>
</feature>
<dbReference type="Gene3D" id="3.40.50.300">
    <property type="entry name" value="P-loop containing nucleotide triphosphate hydrolases"/>
    <property type="match status" value="1"/>
</dbReference>
<dbReference type="PANTHER" id="PTHR11783">
    <property type="entry name" value="SULFOTRANSFERASE SULT"/>
    <property type="match status" value="1"/>
</dbReference>
<evidence type="ECO:0000256" key="2">
    <source>
        <dbReference type="ARBA" id="ARBA00022679"/>
    </source>
</evidence>
<dbReference type="Proteomes" id="UP001164746">
    <property type="component" value="Chromosome 4"/>
</dbReference>
<dbReference type="InterPro" id="IPR027417">
    <property type="entry name" value="P-loop_NTPase"/>
</dbReference>
<proteinExistence type="inferred from homology"/>
<feature type="region of interest" description="Disordered" evidence="3">
    <location>
        <begin position="264"/>
        <end position="285"/>
    </location>
</feature>
<organism evidence="5 6">
    <name type="scientific">Mya arenaria</name>
    <name type="common">Soft-shell clam</name>
    <dbReference type="NCBI Taxonomy" id="6604"/>
    <lineage>
        <taxon>Eukaryota</taxon>
        <taxon>Metazoa</taxon>
        <taxon>Spiralia</taxon>
        <taxon>Lophotrochozoa</taxon>
        <taxon>Mollusca</taxon>
        <taxon>Bivalvia</taxon>
        <taxon>Autobranchia</taxon>
        <taxon>Heteroconchia</taxon>
        <taxon>Euheterodonta</taxon>
        <taxon>Imparidentia</taxon>
        <taxon>Neoheterodontei</taxon>
        <taxon>Myida</taxon>
        <taxon>Myoidea</taxon>
        <taxon>Myidae</taxon>
        <taxon>Mya</taxon>
    </lineage>
</organism>
<evidence type="ECO:0000259" key="4">
    <source>
        <dbReference type="Pfam" id="PF00685"/>
    </source>
</evidence>
<dbReference type="EMBL" id="CP111015">
    <property type="protein sequence ID" value="WAR01307.1"/>
    <property type="molecule type" value="Genomic_DNA"/>
</dbReference>
<comment type="similarity">
    <text evidence="1">Belongs to the sulfotransferase 1 family.</text>
</comment>
<protein>
    <submittedName>
        <fullName evidence="5">ST1B1-like protein</fullName>
    </submittedName>
</protein>